<feature type="non-terminal residue" evidence="1">
    <location>
        <position position="1"/>
    </location>
</feature>
<gene>
    <name evidence="1" type="ORF">Hamer_G031129</name>
</gene>
<dbReference type="EMBL" id="JAHLQT010015965">
    <property type="protein sequence ID" value="KAG7169561.1"/>
    <property type="molecule type" value="Genomic_DNA"/>
</dbReference>
<evidence type="ECO:0000313" key="1">
    <source>
        <dbReference type="EMBL" id="KAG7169561.1"/>
    </source>
</evidence>
<comment type="caution">
    <text evidence="1">The sequence shown here is derived from an EMBL/GenBank/DDBJ whole genome shotgun (WGS) entry which is preliminary data.</text>
</comment>
<organism evidence="1 2">
    <name type="scientific">Homarus americanus</name>
    <name type="common">American lobster</name>
    <dbReference type="NCBI Taxonomy" id="6706"/>
    <lineage>
        <taxon>Eukaryota</taxon>
        <taxon>Metazoa</taxon>
        <taxon>Ecdysozoa</taxon>
        <taxon>Arthropoda</taxon>
        <taxon>Crustacea</taxon>
        <taxon>Multicrustacea</taxon>
        <taxon>Malacostraca</taxon>
        <taxon>Eumalacostraca</taxon>
        <taxon>Eucarida</taxon>
        <taxon>Decapoda</taxon>
        <taxon>Pleocyemata</taxon>
        <taxon>Astacidea</taxon>
        <taxon>Nephropoidea</taxon>
        <taxon>Nephropidae</taxon>
        <taxon>Homarus</taxon>
    </lineage>
</organism>
<proteinExistence type="predicted"/>
<sequence>KRENNSHIDCGCPREKKIPVSELEFIKAQRTKAEGQGIPLINVNATKLSELVDLSLEVLEPPLTTSLTSQELRNLKETPMQVPKWPSHTQSVERCVKMVTEAAGHVYSHERRE</sequence>
<accession>A0A8J5K519</accession>
<name>A0A8J5K519_HOMAM</name>
<dbReference type="PANTHER" id="PTHR46409:SF1">
    <property type="entry name" value="HTH PSQ-TYPE DOMAIN-CONTAINING PROTEIN"/>
    <property type="match status" value="1"/>
</dbReference>
<dbReference type="PANTHER" id="PTHR46409">
    <property type="entry name" value="HTH PSQ-TYPE DOMAIN-CONTAINING PROTEIN"/>
    <property type="match status" value="1"/>
</dbReference>
<dbReference type="AlphaFoldDB" id="A0A8J5K519"/>
<dbReference type="Proteomes" id="UP000747542">
    <property type="component" value="Unassembled WGS sequence"/>
</dbReference>
<reference evidence="1" key="1">
    <citation type="journal article" date="2021" name="Sci. Adv.">
        <title>The American lobster genome reveals insights on longevity, neural, and immune adaptations.</title>
        <authorList>
            <person name="Polinski J.M."/>
            <person name="Zimin A.V."/>
            <person name="Clark K.F."/>
            <person name="Kohn A.B."/>
            <person name="Sadowski N."/>
            <person name="Timp W."/>
            <person name="Ptitsyn A."/>
            <person name="Khanna P."/>
            <person name="Romanova D.Y."/>
            <person name="Williams P."/>
            <person name="Greenwood S.J."/>
            <person name="Moroz L.L."/>
            <person name="Walt D.R."/>
            <person name="Bodnar A.G."/>
        </authorList>
    </citation>
    <scope>NUCLEOTIDE SEQUENCE</scope>
    <source>
        <strain evidence="1">GMGI-L3</strain>
    </source>
</reference>
<feature type="non-terminal residue" evidence="1">
    <location>
        <position position="113"/>
    </location>
</feature>
<evidence type="ECO:0000313" key="2">
    <source>
        <dbReference type="Proteomes" id="UP000747542"/>
    </source>
</evidence>
<protein>
    <submittedName>
        <fullName evidence="1">Uncharacterized protein</fullName>
    </submittedName>
</protein>
<keyword evidence="2" id="KW-1185">Reference proteome</keyword>